<evidence type="ECO:0000256" key="4">
    <source>
        <dbReference type="ARBA" id="ARBA00023212"/>
    </source>
</evidence>
<dbReference type="GO" id="GO:0005930">
    <property type="term" value="C:axoneme"/>
    <property type="evidence" value="ECO:0007669"/>
    <property type="project" value="UniProtKB-SubCell"/>
</dbReference>
<dbReference type="GO" id="GO:0072686">
    <property type="term" value="C:mitotic spindle"/>
    <property type="evidence" value="ECO:0007669"/>
    <property type="project" value="TreeGrafter"/>
</dbReference>
<reference evidence="8 9" key="1">
    <citation type="journal article" date="2021" name="Sci. Rep.">
        <title>Chromosome anchoring in Senegalese sole (Solea senegalensis) reveals sex-associated markers and genome rearrangements in flatfish.</title>
        <authorList>
            <person name="Guerrero-Cozar I."/>
            <person name="Gomez-Garrido J."/>
            <person name="Berbel C."/>
            <person name="Martinez-Blanch J.F."/>
            <person name="Alioto T."/>
            <person name="Claros M.G."/>
            <person name="Gagnaire P.A."/>
            <person name="Manchado M."/>
        </authorList>
    </citation>
    <scope>NUCLEOTIDE SEQUENCE [LARGE SCALE GENOMIC DNA]</scope>
    <source>
        <strain evidence="8">Sse05_10M</strain>
    </source>
</reference>
<feature type="domain" description="DM10" evidence="7">
    <location>
        <begin position="152"/>
        <end position="257"/>
    </location>
</feature>
<dbReference type="PROSITE" id="PS51336">
    <property type="entry name" value="DM10"/>
    <property type="match status" value="3"/>
</dbReference>
<evidence type="ECO:0000256" key="6">
    <source>
        <dbReference type="SAM" id="MobiDB-lite"/>
    </source>
</evidence>
<dbReference type="InterPro" id="IPR040193">
    <property type="entry name" value="EFHC1/EFHC2/EFHB"/>
</dbReference>
<dbReference type="InterPro" id="IPR006602">
    <property type="entry name" value="DM10_dom"/>
</dbReference>
<protein>
    <recommendedName>
        <fullName evidence="7">DM10 domain-containing protein</fullName>
    </recommendedName>
</protein>
<gene>
    <name evidence="8" type="ORF">JOB18_009657</name>
</gene>
<keyword evidence="9" id="KW-1185">Reference proteome</keyword>
<dbReference type="SMART" id="SM00676">
    <property type="entry name" value="DM10"/>
    <property type="match status" value="3"/>
</dbReference>
<evidence type="ECO:0000256" key="3">
    <source>
        <dbReference type="ARBA" id="ARBA00022737"/>
    </source>
</evidence>
<evidence type="ECO:0000256" key="1">
    <source>
        <dbReference type="ARBA" id="ARBA00004430"/>
    </source>
</evidence>
<dbReference type="FunFam" id="2.30.29.170:FF:000002">
    <property type="entry name" value="EF-hand domain (C-terminal) containing 1"/>
    <property type="match status" value="1"/>
</dbReference>
<dbReference type="GO" id="GO:0043014">
    <property type="term" value="F:alpha-tubulin binding"/>
    <property type="evidence" value="ECO:0007669"/>
    <property type="project" value="TreeGrafter"/>
</dbReference>
<feature type="region of interest" description="Disordered" evidence="6">
    <location>
        <begin position="588"/>
        <end position="616"/>
    </location>
</feature>
<dbReference type="GO" id="GO:0060285">
    <property type="term" value="P:cilium-dependent cell motility"/>
    <property type="evidence" value="ECO:0007669"/>
    <property type="project" value="TreeGrafter"/>
</dbReference>
<keyword evidence="5" id="KW-0966">Cell projection</keyword>
<feature type="domain" description="DM10" evidence="7">
    <location>
        <begin position="475"/>
        <end position="579"/>
    </location>
</feature>
<dbReference type="FunFam" id="2.30.29.170:FF:000004">
    <property type="entry name" value="EF-hand domain containing 2"/>
    <property type="match status" value="1"/>
</dbReference>
<dbReference type="EMBL" id="JAGKHQ010000009">
    <property type="protein sequence ID" value="KAG7508315.1"/>
    <property type="molecule type" value="Genomic_DNA"/>
</dbReference>
<dbReference type="AlphaFoldDB" id="A0AAV6RSI6"/>
<keyword evidence="4" id="KW-0206">Cytoskeleton</keyword>
<feature type="domain" description="DM10" evidence="7">
    <location>
        <begin position="298"/>
        <end position="412"/>
    </location>
</feature>
<comment type="caution">
    <text evidence="8">The sequence shown here is derived from an EMBL/GenBank/DDBJ whole genome shotgun (WGS) entry which is preliminary data.</text>
</comment>
<proteinExistence type="predicted"/>
<dbReference type="Proteomes" id="UP000693946">
    <property type="component" value="Linkage Group LG17"/>
</dbReference>
<keyword evidence="3" id="KW-0677">Repeat</keyword>
<keyword evidence="2" id="KW-0963">Cytoplasm</keyword>
<evidence type="ECO:0000313" key="9">
    <source>
        <dbReference type="Proteomes" id="UP000693946"/>
    </source>
</evidence>
<dbReference type="PANTHER" id="PTHR12086:SF9">
    <property type="entry name" value="EF-HAND DOMAIN-CONTAINING PROTEIN 1"/>
    <property type="match status" value="1"/>
</dbReference>
<name>A0AAV6RSI6_SOLSE</name>
<evidence type="ECO:0000259" key="7">
    <source>
        <dbReference type="PROSITE" id="PS51336"/>
    </source>
</evidence>
<dbReference type="GO" id="GO:0000281">
    <property type="term" value="P:mitotic cytokinesis"/>
    <property type="evidence" value="ECO:0007669"/>
    <property type="project" value="TreeGrafter"/>
</dbReference>
<dbReference type="PANTHER" id="PTHR12086">
    <property type="entry name" value="EF-HAND DOMAIN C-TERMINAL CONTAINING PROTEIN"/>
    <property type="match status" value="1"/>
</dbReference>
<evidence type="ECO:0000256" key="5">
    <source>
        <dbReference type="ARBA" id="ARBA00023273"/>
    </source>
</evidence>
<sequence>MSWNKNNFGLPFLPGNSFRDITKAHFHRPQTLVYQDGFNLAYHPTVGIGGEPLLLEQYITHGEIDFDFDAPQIDDLALDLSSYHRPQTLVYRDGLNVAHRPPFRSGVKPILSKKLGPRDKYEFSFKPPNIRHSQDSFVGGFSPDYTPGYINNDKVLRFFAYFKEDCQYSAKEVYCVRPVVLYYYLLDNTMEMFEPSVTNSGMLQGKRIKRHRFPKNEQGDHYVWKDLNLGIDLEVYGVMYHITQCDAFTEKFLEREGVILNDPELMPVDPYTKRREFHPPCHTTPSCFDRRGKFLAMEGKVLQFFAMWEINDDGNVPVLIKYYLVDDSVEIREIPAHSTRRDACQYFRRQRMYKKLKEKPFPRCVLEVSDEDVEEYYTPVDFQLGQRITLWSKNFFLYDCNAFTREYYQYNYPRMKMTPIEMPMAVIKEVHPDRKKLPEIPPYNGYGSLEDSLQNCLCLIPKPPRKNVLKMLENDHKVLHYSARLDSQYLEDHGRCFLLSYHLSTDTISIFEWPIPNSGIISGKFLKKTRILKPDSTMEKPEYYSPADFAIGATIEIFSHHFVLTNAARFVLTYLESMASQIPARTLDSNDSLPARGDKSLRCGRTGDGTNTPRTRSIDQFTKMLNHL</sequence>
<evidence type="ECO:0000256" key="2">
    <source>
        <dbReference type="ARBA" id="ARBA00022490"/>
    </source>
</evidence>
<organism evidence="8 9">
    <name type="scientific">Solea senegalensis</name>
    <name type="common">Senegalese sole</name>
    <dbReference type="NCBI Taxonomy" id="28829"/>
    <lineage>
        <taxon>Eukaryota</taxon>
        <taxon>Metazoa</taxon>
        <taxon>Chordata</taxon>
        <taxon>Craniata</taxon>
        <taxon>Vertebrata</taxon>
        <taxon>Euteleostomi</taxon>
        <taxon>Actinopterygii</taxon>
        <taxon>Neopterygii</taxon>
        <taxon>Teleostei</taxon>
        <taxon>Neoteleostei</taxon>
        <taxon>Acanthomorphata</taxon>
        <taxon>Carangaria</taxon>
        <taxon>Pleuronectiformes</taxon>
        <taxon>Pleuronectoidei</taxon>
        <taxon>Soleidae</taxon>
        <taxon>Solea</taxon>
    </lineage>
</organism>
<accession>A0AAV6RSI6</accession>
<evidence type="ECO:0000313" key="8">
    <source>
        <dbReference type="EMBL" id="KAG7508315.1"/>
    </source>
</evidence>
<dbReference type="Pfam" id="PF06565">
    <property type="entry name" value="DM10_dom"/>
    <property type="match status" value="3"/>
</dbReference>
<dbReference type="GO" id="GO:0007052">
    <property type="term" value="P:mitotic spindle organization"/>
    <property type="evidence" value="ECO:0007669"/>
    <property type="project" value="TreeGrafter"/>
</dbReference>
<comment type="subcellular location">
    <subcellularLocation>
        <location evidence="1">Cytoplasm</location>
        <location evidence="1">Cytoskeleton</location>
        <location evidence="1">Cilium axoneme</location>
    </subcellularLocation>
</comment>